<dbReference type="RefSeq" id="WP_227895474.1">
    <property type="nucleotide sequence ID" value="NZ_CP099466.1"/>
</dbReference>
<proteinExistence type="predicted"/>
<keyword evidence="2" id="KW-1185">Reference proteome</keyword>
<comment type="caution">
    <text evidence="1">The sequence shown here is derived from an EMBL/GenBank/DDBJ whole genome shotgun (WGS) entry which is preliminary data.</text>
</comment>
<evidence type="ECO:0008006" key="3">
    <source>
        <dbReference type="Google" id="ProtNLM"/>
    </source>
</evidence>
<dbReference type="AlphaFoldDB" id="A0A9X1MDW7"/>
<sequence>MDQQFKRPQQKTLAATAQYYRRLRGVILTDEYRYFDAALSLTASALESGIAAAASGDQTKAMSVIEAVRREYTFQFGGLVDSPEAVAFHVLAGQLLSLTDREAAGYHFTNVQRSEYRRLVPLFYWDSGATTYYTHDTVNTQRARDDMKKALAAPISLRRPVTDNTTVIAISVDKTFFRIYIGWFLFYAQQLPEIDFAIYICAPAEEARTLVEDGDRFIAALSNLNSGSTPSNLAYYGVSTPDFVNQERTYYACVRFYALPHLLARYDNAYLVDADLYFENDPGAFLKKVRDYTFGTVVNEGLIALPPWRRNMAGNVVANRSVLSTNLLDDLLTYISHGLKESTSWMLDQNAITYAVERAGPAGGVRSLNGAARPTVASKFMTRWEKNFTAART</sequence>
<evidence type="ECO:0000313" key="1">
    <source>
        <dbReference type="EMBL" id="MCC3297587.1"/>
    </source>
</evidence>
<accession>A0A9X1MDW7</accession>
<gene>
    <name evidence="1" type="ORF">LJ757_07175</name>
</gene>
<evidence type="ECO:0000313" key="2">
    <source>
        <dbReference type="Proteomes" id="UP001139158"/>
    </source>
</evidence>
<dbReference type="Proteomes" id="UP001139158">
    <property type="component" value="Unassembled WGS sequence"/>
</dbReference>
<reference evidence="1" key="1">
    <citation type="submission" date="2021-10" db="EMBL/GenBank/DDBJ databases">
        <title>Novel species in genus Arthrobacter.</title>
        <authorList>
            <person name="Liu Y."/>
        </authorList>
    </citation>
    <scope>NUCLEOTIDE SEQUENCE</scope>
    <source>
        <strain evidence="1">Zg-Y453</strain>
    </source>
</reference>
<name>A0A9X1MDW7_9MICC</name>
<dbReference type="EMBL" id="JAJFZV010000006">
    <property type="protein sequence ID" value="MCC3297587.1"/>
    <property type="molecule type" value="Genomic_DNA"/>
</dbReference>
<protein>
    <recommendedName>
        <fullName evidence="3">Nucleotide-diphospho-sugar transferase</fullName>
    </recommendedName>
</protein>
<organism evidence="1 2">
    <name type="scientific">Arthrobacter caoxuetaonis</name>
    <dbReference type="NCBI Taxonomy" id="2886935"/>
    <lineage>
        <taxon>Bacteria</taxon>
        <taxon>Bacillati</taxon>
        <taxon>Actinomycetota</taxon>
        <taxon>Actinomycetes</taxon>
        <taxon>Micrococcales</taxon>
        <taxon>Micrococcaceae</taxon>
        <taxon>Arthrobacter</taxon>
    </lineage>
</organism>